<dbReference type="Proteomes" id="UP000009296">
    <property type="component" value="Chromosome"/>
</dbReference>
<dbReference type="GeneID" id="60552896"/>
<evidence type="ECO:0000313" key="2">
    <source>
        <dbReference type="Proteomes" id="UP000009296"/>
    </source>
</evidence>
<sequence>MASIMEEGNIIVIKDKKVADKFLKDLIETPTGDIPEYRIKRINRLVEEGKRWAKQMKL</sequence>
<dbReference type="HOGENOM" id="CLU_210692_0_0_2"/>
<gene>
    <name evidence="1" type="ordered locus">Metok_0802</name>
</gene>
<dbReference type="KEGG" id="mok:Metok_0802"/>
<evidence type="ECO:0000313" key="1">
    <source>
        <dbReference type="EMBL" id="AEH06779.1"/>
    </source>
</evidence>
<proteinExistence type="predicted"/>
<dbReference type="eggNOG" id="arCOG10969">
    <property type="taxonomic scope" value="Archaea"/>
</dbReference>
<organism evidence="1 2">
    <name type="scientific">Methanothermococcus okinawensis (strain DSM 14208 / JCM 11175 / IH1)</name>
    <dbReference type="NCBI Taxonomy" id="647113"/>
    <lineage>
        <taxon>Archaea</taxon>
        <taxon>Methanobacteriati</taxon>
        <taxon>Methanobacteriota</taxon>
        <taxon>Methanomada group</taxon>
        <taxon>Methanococci</taxon>
        <taxon>Methanococcales</taxon>
        <taxon>Methanococcaceae</taxon>
        <taxon>Methanothermococcus</taxon>
    </lineage>
</organism>
<name>F8AM90_METOI</name>
<dbReference type="RefSeq" id="WP_013866964.1">
    <property type="nucleotide sequence ID" value="NC_015636.1"/>
</dbReference>
<dbReference type="AlphaFoldDB" id="F8AM90"/>
<keyword evidence="2" id="KW-1185">Reference proteome</keyword>
<accession>F8AM90</accession>
<dbReference type="EMBL" id="CP002792">
    <property type="protein sequence ID" value="AEH06779.1"/>
    <property type="molecule type" value="Genomic_DNA"/>
</dbReference>
<reference evidence="1" key="1">
    <citation type="submission" date="2011-05" db="EMBL/GenBank/DDBJ databases">
        <title>Complete sequence of chromosome of Methanothermococcus okinawensis IH1.</title>
        <authorList>
            <consortium name="US DOE Joint Genome Institute"/>
            <person name="Lucas S."/>
            <person name="Han J."/>
            <person name="Lapidus A."/>
            <person name="Cheng J.-F."/>
            <person name="Goodwin L."/>
            <person name="Pitluck S."/>
            <person name="Peters L."/>
            <person name="Mikhailova N."/>
            <person name="Held B."/>
            <person name="Han C."/>
            <person name="Tapia R."/>
            <person name="Land M."/>
            <person name="Hauser L."/>
            <person name="Kyrpides N."/>
            <person name="Ivanova N."/>
            <person name="Pagani I."/>
            <person name="Sieprawska-Lupa M."/>
            <person name="Takai K."/>
            <person name="Miyazaki J."/>
            <person name="Whitman W."/>
            <person name="Woyke T."/>
        </authorList>
    </citation>
    <scope>NUCLEOTIDE SEQUENCE [LARGE SCALE GENOMIC DNA]</scope>
    <source>
        <strain evidence="1">IH1</strain>
    </source>
</reference>
<protein>
    <submittedName>
        <fullName evidence="1">Uncharacterized protein</fullName>
    </submittedName>
</protein>